<dbReference type="EMBL" id="ODYU01005840">
    <property type="protein sequence ID" value="SOQ47123.1"/>
    <property type="molecule type" value="Genomic_DNA"/>
</dbReference>
<name>A0A2H1W277_SPOFR</name>
<evidence type="ECO:0000259" key="1">
    <source>
        <dbReference type="Pfam" id="PF21787"/>
    </source>
</evidence>
<accession>A0A2H1W277</accession>
<evidence type="ECO:0000313" key="2">
    <source>
        <dbReference type="EMBL" id="SOQ47123.1"/>
    </source>
</evidence>
<dbReference type="InterPro" id="IPR048365">
    <property type="entry name" value="TNP-like_RNaseH_N"/>
</dbReference>
<gene>
    <name evidence="2" type="ORF">SFRICE_035491</name>
</gene>
<dbReference type="AlphaFoldDB" id="A0A2H1W277"/>
<protein>
    <submittedName>
        <fullName evidence="2">SFRICE_035491</fullName>
    </submittedName>
</protein>
<feature type="domain" description="Transposable element P transposase-like RNase H" evidence="1">
    <location>
        <begin position="18"/>
        <end position="74"/>
    </location>
</feature>
<sequence>MKFVNIKTSNVEGFTFYDEKIADHVLVLMVKGLRKKFKQPIAYYFTNALNKAQLKDIFKKNVSYVRSTGLKVVCD</sequence>
<reference evidence="2" key="1">
    <citation type="submission" date="2016-07" db="EMBL/GenBank/DDBJ databases">
        <authorList>
            <person name="Bretaudeau A."/>
        </authorList>
    </citation>
    <scope>NUCLEOTIDE SEQUENCE</scope>
    <source>
        <strain evidence="2">Rice</strain>
        <tissue evidence="2">Whole body</tissue>
    </source>
</reference>
<organism evidence="2">
    <name type="scientific">Spodoptera frugiperda</name>
    <name type="common">Fall armyworm</name>
    <dbReference type="NCBI Taxonomy" id="7108"/>
    <lineage>
        <taxon>Eukaryota</taxon>
        <taxon>Metazoa</taxon>
        <taxon>Ecdysozoa</taxon>
        <taxon>Arthropoda</taxon>
        <taxon>Hexapoda</taxon>
        <taxon>Insecta</taxon>
        <taxon>Pterygota</taxon>
        <taxon>Neoptera</taxon>
        <taxon>Endopterygota</taxon>
        <taxon>Lepidoptera</taxon>
        <taxon>Glossata</taxon>
        <taxon>Ditrysia</taxon>
        <taxon>Noctuoidea</taxon>
        <taxon>Noctuidae</taxon>
        <taxon>Amphipyrinae</taxon>
        <taxon>Spodoptera</taxon>
    </lineage>
</organism>
<dbReference type="Pfam" id="PF21787">
    <property type="entry name" value="TNP-like_RNaseH_N"/>
    <property type="match status" value="1"/>
</dbReference>
<proteinExistence type="predicted"/>